<proteinExistence type="predicted"/>
<dbReference type="Proteomes" id="UP000250235">
    <property type="component" value="Unassembled WGS sequence"/>
</dbReference>
<dbReference type="AlphaFoldDB" id="A0A2Z7BJ65"/>
<keyword evidence="3" id="KW-1185">Reference proteome</keyword>
<sequence>MADQTSDDEVFDFSNVEFTRKDLVSALNNIVKEYRKLSHSFEEVKAENSDLKNSPAEPSTVELGEADSLKIELSKLTTENELLRAKSCELEAEIEDLNSILSSWTKSSVYMNKLQEIQKPVYDRTGLSFNSSESSSEETSTQSKPVYDKFNKMSLVKANVIYDCCESMTYDDQTSQKLNHNGKAGTGYQKPENSKPSWLKNKLDKDKAKAGRKSFVPNQPWRSSTKAAVDRLIRSTTGNTIPSSICTRRSDGFWHEWILLVTLIETSPITITKAAGGGAGRRRRRLEVAGGGMRLVERRGQRALGLGLCVVML</sequence>
<gene>
    <name evidence="2" type="ORF">F511_28012</name>
</gene>
<name>A0A2Z7BJ65_9LAMI</name>
<organism evidence="2 3">
    <name type="scientific">Dorcoceras hygrometricum</name>
    <dbReference type="NCBI Taxonomy" id="472368"/>
    <lineage>
        <taxon>Eukaryota</taxon>
        <taxon>Viridiplantae</taxon>
        <taxon>Streptophyta</taxon>
        <taxon>Embryophyta</taxon>
        <taxon>Tracheophyta</taxon>
        <taxon>Spermatophyta</taxon>
        <taxon>Magnoliopsida</taxon>
        <taxon>eudicotyledons</taxon>
        <taxon>Gunneridae</taxon>
        <taxon>Pentapetalae</taxon>
        <taxon>asterids</taxon>
        <taxon>lamiids</taxon>
        <taxon>Lamiales</taxon>
        <taxon>Gesneriaceae</taxon>
        <taxon>Didymocarpoideae</taxon>
        <taxon>Trichosporeae</taxon>
        <taxon>Loxocarpinae</taxon>
        <taxon>Dorcoceras</taxon>
    </lineage>
</organism>
<feature type="region of interest" description="Disordered" evidence="1">
    <location>
        <begin position="176"/>
        <end position="200"/>
    </location>
</feature>
<protein>
    <submittedName>
        <fullName evidence="2">Acyl-CoA-binding domain-containing protein 4</fullName>
    </submittedName>
</protein>
<reference evidence="2 3" key="1">
    <citation type="journal article" date="2015" name="Proc. Natl. Acad. Sci. U.S.A.">
        <title>The resurrection genome of Boea hygrometrica: A blueprint for survival of dehydration.</title>
        <authorList>
            <person name="Xiao L."/>
            <person name="Yang G."/>
            <person name="Zhang L."/>
            <person name="Yang X."/>
            <person name="Zhao S."/>
            <person name="Ji Z."/>
            <person name="Zhou Q."/>
            <person name="Hu M."/>
            <person name="Wang Y."/>
            <person name="Chen M."/>
            <person name="Xu Y."/>
            <person name="Jin H."/>
            <person name="Xiao X."/>
            <person name="Hu G."/>
            <person name="Bao F."/>
            <person name="Hu Y."/>
            <person name="Wan P."/>
            <person name="Li L."/>
            <person name="Deng X."/>
            <person name="Kuang T."/>
            <person name="Xiang C."/>
            <person name="Zhu J.K."/>
            <person name="Oliver M.J."/>
            <person name="He Y."/>
        </authorList>
    </citation>
    <scope>NUCLEOTIDE SEQUENCE [LARGE SCALE GENOMIC DNA]</scope>
    <source>
        <strain evidence="3">cv. XS01</strain>
    </source>
</reference>
<accession>A0A2Z7BJ65</accession>
<evidence type="ECO:0000256" key="1">
    <source>
        <dbReference type="SAM" id="MobiDB-lite"/>
    </source>
</evidence>
<evidence type="ECO:0000313" key="2">
    <source>
        <dbReference type="EMBL" id="KZV34310.1"/>
    </source>
</evidence>
<dbReference type="EMBL" id="KV005099">
    <property type="protein sequence ID" value="KZV34310.1"/>
    <property type="molecule type" value="Genomic_DNA"/>
</dbReference>
<evidence type="ECO:0000313" key="3">
    <source>
        <dbReference type="Proteomes" id="UP000250235"/>
    </source>
</evidence>